<dbReference type="EMBL" id="MU273752">
    <property type="protein sequence ID" value="KAI0028446.1"/>
    <property type="molecule type" value="Genomic_DNA"/>
</dbReference>
<gene>
    <name evidence="1" type="ORF">K488DRAFT_80684</name>
</gene>
<evidence type="ECO:0000313" key="2">
    <source>
        <dbReference type="Proteomes" id="UP000814128"/>
    </source>
</evidence>
<accession>A0ACB8QB06</accession>
<keyword evidence="2" id="KW-1185">Reference proteome</keyword>
<proteinExistence type="predicted"/>
<reference evidence="1" key="1">
    <citation type="submission" date="2021-02" db="EMBL/GenBank/DDBJ databases">
        <authorList>
            <consortium name="DOE Joint Genome Institute"/>
            <person name="Ahrendt S."/>
            <person name="Looney B.P."/>
            <person name="Miyauchi S."/>
            <person name="Morin E."/>
            <person name="Drula E."/>
            <person name="Courty P.E."/>
            <person name="Chicoki N."/>
            <person name="Fauchery L."/>
            <person name="Kohler A."/>
            <person name="Kuo A."/>
            <person name="Labutti K."/>
            <person name="Pangilinan J."/>
            <person name="Lipzen A."/>
            <person name="Riley R."/>
            <person name="Andreopoulos W."/>
            <person name="He G."/>
            <person name="Johnson J."/>
            <person name="Barry K.W."/>
            <person name="Grigoriev I.V."/>
            <person name="Nagy L."/>
            <person name="Hibbett D."/>
            <person name="Henrissat B."/>
            <person name="Matheny P.B."/>
            <person name="Labbe J."/>
            <person name="Martin F."/>
        </authorList>
    </citation>
    <scope>NUCLEOTIDE SEQUENCE</scope>
    <source>
        <strain evidence="1">EC-137</strain>
    </source>
</reference>
<reference evidence="1" key="2">
    <citation type="journal article" date="2022" name="New Phytol.">
        <title>Evolutionary transition to the ectomycorrhizal habit in the genomes of a hyperdiverse lineage of mushroom-forming fungi.</title>
        <authorList>
            <person name="Looney B."/>
            <person name="Miyauchi S."/>
            <person name="Morin E."/>
            <person name="Drula E."/>
            <person name="Courty P.E."/>
            <person name="Kohler A."/>
            <person name="Kuo A."/>
            <person name="LaButti K."/>
            <person name="Pangilinan J."/>
            <person name="Lipzen A."/>
            <person name="Riley R."/>
            <person name="Andreopoulos W."/>
            <person name="He G."/>
            <person name="Johnson J."/>
            <person name="Nolan M."/>
            <person name="Tritt A."/>
            <person name="Barry K.W."/>
            <person name="Grigoriev I.V."/>
            <person name="Nagy L.G."/>
            <person name="Hibbett D."/>
            <person name="Henrissat B."/>
            <person name="Matheny P.B."/>
            <person name="Labbe J."/>
            <person name="Martin F.M."/>
        </authorList>
    </citation>
    <scope>NUCLEOTIDE SEQUENCE</scope>
    <source>
        <strain evidence="1">EC-137</strain>
    </source>
</reference>
<dbReference type="Proteomes" id="UP000814128">
    <property type="component" value="Unassembled WGS sequence"/>
</dbReference>
<name>A0ACB8QB06_9AGAM</name>
<comment type="caution">
    <text evidence="1">The sequence shown here is derived from an EMBL/GenBank/DDBJ whole genome shotgun (WGS) entry which is preliminary data.</text>
</comment>
<evidence type="ECO:0000313" key="1">
    <source>
        <dbReference type="EMBL" id="KAI0028446.1"/>
    </source>
</evidence>
<protein>
    <submittedName>
        <fullName evidence="1">Uncharacterized protein</fullName>
    </submittedName>
</protein>
<sequence length="393" mass="42270">MSAPGKKSTTNKDKSAAAATYSVSDIVLGKVRGYPPWPGMVVDPENVTEDVASERPPGKKTPFYCVRFFPKGDHSWLQAKDISRLQPHEISAFIADPVKKGELLDGYKIAQDPRKWQEEQDQIAAQAAEAAADAEVDELEDGTADADGAKPKKRKRGGDADGKPKSARKDAPAAAKKKGGAAAGAKGRKSNGKSRALVESEDDAERADADGEADNADDAGPSKALTSPPPAKKTKRDKDDPKFANDPEAQKVKNWRHSLQKTFLTDGKPPKPEEMPASDELFRTIEQYDGMTEDYLQYSKIPKVMRHIYLLAEGKIPRDDEFAFRTRARSLFEKWHPAGAGGKKANGSGGAETNGNAEGAGAEESPAAKEATPDAPTQDKEEPTEDVVMGDAA</sequence>
<organism evidence="1 2">
    <name type="scientific">Vararia minispora EC-137</name>
    <dbReference type="NCBI Taxonomy" id="1314806"/>
    <lineage>
        <taxon>Eukaryota</taxon>
        <taxon>Fungi</taxon>
        <taxon>Dikarya</taxon>
        <taxon>Basidiomycota</taxon>
        <taxon>Agaricomycotina</taxon>
        <taxon>Agaricomycetes</taxon>
        <taxon>Russulales</taxon>
        <taxon>Lachnocladiaceae</taxon>
        <taxon>Vararia</taxon>
    </lineage>
</organism>